<reference evidence="2" key="1">
    <citation type="submission" date="2018-06" db="EMBL/GenBank/DDBJ databases">
        <authorList>
            <person name="Zhirakovskaya E."/>
        </authorList>
    </citation>
    <scope>NUCLEOTIDE SEQUENCE</scope>
</reference>
<accession>A0A3B0RN25</accession>
<dbReference type="EMBL" id="UOEI01000099">
    <property type="protein sequence ID" value="VAV93309.1"/>
    <property type="molecule type" value="Genomic_DNA"/>
</dbReference>
<feature type="transmembrane region" description="Helical" evidence="1">
    <location>
        <begin position="21"/>
        <end position="37"/>
    </location>
</feature>
<keyword evidence="1" id="KW-0472">Membrane</keyword>
<proteinExistence type="predicted"/>
<evidence type="ECO:0000256" key="1">
    <source>
        <dbReference type="SAM" id="Phobius"/>
    </source>
</evidence>
<feature type="non-terminal residue" evidence="2">
    <location>
        <position position="38"/>
    </location>
</feature>
<sequence>MSSTQELPTTQRTQPVRRFKTVELALAGLIVVAIFIQS</sequence>
<name>A0A3B0RN25_9ZZZZ</name>
<evidence type="ECO:0000313" key="2">
    <source>
        <dbReference type="EMBL" id="VAV93309.1"/>
    </source>
</evidence>
<protein>
    <submittedName>
        <fullName evidence="2">Uncharacterized protein</fullName>
    </submittedName>
</protein>
<organism evidence="2">
    <name type="scientific">hydrothermal vent metagenome</name>
    <dbReference type="NCBI Taxonomy" id="652676"/>
    <lineage>
        <taxon>unclassified sequences</taxon>
        <taxon>metagenomes</taxon>
        <taxon>ecological metagenomes</taxon>
    </lineage>
</organism>
<dbReference type="AlphaFoldDB" id="A0A3B0RN25"/>
<keyword evidence="1" id="KW-0812">Transmembrane</keyword>
<gene>
    <name evidence="2" type="ORF">MNBD_ACTINO01-1319</name>
</gene>
<keyword evidence="1" id="KW-1133">Transmembrane helix</keyword>